<dbReference type="EMBL" id="JAFBEC010000019">
    <property type="protein sequence ID" value="MBM7634954.1"/>
    <property type="molecule type" value="Genomic_DNA"/>
</dbReference>
<dbReference type="GO" id="GO:0016301">
    <property type="term" value="F:kinase activity"/>
    <property type="evidence" value="ECO:0007669"/>
    <property type="project" value="UniProtKB-KW"/>
</dbReference>
<keyword evidence="2" id="KW-1185">Reference proteome</keyword>
<evidence type="ECO:0000313" key="1">
    <source>
        <dbReference type="EMBL" id="MBM7634954.1"/>
    </source>
</evidence>
<evidence type="ECO:0000313" key="2">
    <source>
        <dbReference type="Proteomes" id="UP000741863"/>
    </source>
</evidence>
<organism evidence="1 2">
    <name type="scientific">Geomicrobium sediminis</name>
    <dbReference type="NCBI Taxonomy" id="1347788"/>
    <lineage>
        <taxon>Bacteria</taxon>
        <taxon>Bacillati</taxon>
        <taxon>Bacillota</taxon>
        <taxon>Bacilli</taxon>
        <taxon>Bacillales</taxon>
        <taxon>Geomicrobium</taxon>
    </lineage>
</organism>
<accession>A0ABS2PHN4</accession>
<comment type="caution">
    <text evidence="1">The sequence shown here is derived from an EMBL/GenBank/DDBJ whole genome shotgun (WGS) entry which is preliminary data.</text>
</comment>
<protein>
    <submittedName>
        <fullName evidence="1">Broad-specificity NMP kinase</fullName>
    </submittedName>
</protein>
<gene>
    <name evidence="1" type="ORF">JOD17_004081</name>
</gene>
<name>A0ABS2PHN4_9BACL</name>
<keyword evidence="1" id="KW-0418">Kinase</keyword>
<dbReference type="RefSeq" id="WP_169963628.1">
    <property type="nucleotide sequence ID" value="NZ_JAFBEC010000019.1"/>
</dbReference>
<reference evidence="1 2" key="1">
    <citation type="submission" date="2021-01" db="EMBL/GenBank/DDBJ databases">
        <title>Genomic Encyclopedia of Type Strains, Phase IV (KMG-IV): sequencing the most valuable type-strain genomes for metagenomic binning, comparative biology and taxonomic classification.</title>
        <authorList>
            <person name="Goeker M."/>
        </authorList>
    </citation>
    <scope>NUCLEOTIDE SEQUENCE [LARGE SCALE GENOMIC DNA]</scope>
    <source>
        <strain evidence="1 2">DSM 25540</strain>
    </source>
</reference>
<proteinExistence type="predicted"/>
<keyword evidence="1" id="KW-0808">Transferase</keyword>
<sequence length="64" mass="7617">MNEHEDYVKEKRRIDELFDRGYTIEHVEENLDGAFVTFRLGEVTEVVNFLNANARKYFSTKMIS</sequence>
<dbReference type="Proteomes" id="UP000741863">
    <property type="component" value="Unassembled WGS sequence"/>
</dbReference>